<accession>K1QD77</accession>
<organism evidence="1">
    <name type="scientific">Magallana gigas</name>
    <name type="common">Pacific oyster</name>
    <name type="synonym">Crassostrea gigas</name>
    <dbReference type="NCBI Taxonomy" id="29159"/>
    <lineage>
        <taxon>Eukaryota</taxon>
        <taxon>Metazoa</taxon>
        <taxon>Spiralia</taxon>
        <taxon>Lophotrochozoa</taxon>
        <taxon>Mollusca</taxon>
        <taxon>Bivalvia</taxon>
        <taxon>Autobranchia</taxon>
        <taxon>Pteriomorphia</taxon>
        <taxon>Ostreida</taxon>
        <taxon>Ostreoidea</taxon>
        <taxon>Ostreidae</taxon>
        <taxon>Magallana</taxon>
    </lineage>
</organism>
<name>K1QD77_MAGGI</name>
<evidence type="ECO:0000313" key="1">
    <source>
        <dbReference type="EMBL" id="EKC34867.1"/>
    </source>
</evidence>
<dbReference type="HOGENOM" id="CLU_1157400_0_0_1"/>
<dbReference type="EMBL" id="JH816283">
    <property type="protein sequence ID" value="EKC34867.1"/>
    <property type="molecule type" value="Genomic_DNA"/>
</dbReference>
<gene>
    <name evidence="1" type="ORF">CGI_10027573</name>
</gene>
<proteinExistence type="predicted"/>
<dbReference type="InParanoid" id="K1QD77"/>
<sequence length="240" mass="26810">MKRIKSLIVFVVSRTDSCVSVRMSAQYLIRVILFIGFYIGVAYSDGNNNNNVIRVETANAIHLSADNVLVVPSDIIVVELNVYSGEDDPFVQIPRAQIQPMLQSSFGWRNPGVPSGVGYKGFTLYNYEPNPIRIGCGSDMGVETGLLQRMGLRIDPTLRQTVQSQGHMSFNRLKYFFHRCKQVGASIRACIMVTDHILECRIKEFSVQDPLHHPPMNHTYGTTGHLYRGGTTVTTMPATL</sequence>
<reference evidence="1" key="1">
    <citation type="journal article" date="2012" name="Nature">
        <title>The oyster genome reveals stress adaptation and complexity of shell formation.</title>
        <authorList>
            <person name="Zhang G."/>
            <person name="Fang X."/>
            <person name="Guo X."/>
            <person name="Li L."/>
            <person name="Luo R."/>
            <person name="Xu F."/>
            <person name="Yang P."/>
            <person name="Zhang L."/>
            <person name="Wang X."/>
            <person name="Qi H."/>
            <person name="Xiong Z."/>
            <person name="Que H."/>
            <person name="Xie Y."/>
            <person name="Holland P.W."/>
            <person name="Paps J."/>
            <person name="Zhu Y."/>
            <person name="Wu F."/>
            <person name="Chen Y."/>
            <person name="Wang J."/>
            <person name="Peng C."/>
            <person name="Meng J."/>
            <person name="Yang L."/>
            <person name="Liu J."/>
            <person name="Wen B."/>
            <person name="Zhang N."/>
            <person name="Huang Z."/>
            <person name="Zhu Q."/>
            <person name="Feng Y."/>
            <person name="Mount A."/>
            <person name="Hedgecock D."/>
            <person name="Xu Z."/>
            <person name="Liu Y."/>
            <person name="Domazet-Loso T."/>
            <person name="Du Y."/>
            <person name="Sun X."/>
            <person name="Zhang S."/>
            <person name="Liu B."/>
            <person name="Cheng P."/>
            <person name="Jiang X."/>
            <person name="Li J."/>
            <person name="Fan D."/>
            <person name="Wang W."/>
            <person name="Fu W."/>
            <person name="Wang T."/>
            <person name="Wang B."/>
            <person name="Zhang J."/>
            <person name="Peng Z."/>
            <person name="Li Y."/>
            <person name="Li N."/>
            <person name="Wang J."/>
            <person name="Chen M."/>
            <person name="He Y."/>
            <person name="Tan F."/>
            <person name="Song X."/>
            <person name="Zheng Q."/>
            <person name="Huang R."/>
            <person name="Yang H."/>
            <person name="Du X."/>
            <person name="Chen L."/>
            <person name="Yang M."/>
            <person name="Gaffney P.M."/>
            <person name="Wang S."/>
            <person name="Luo L."/>
            <person name="She Z."/>
            <person name="Ming Y."/>
            <person name="Huang W."/>
            <person name="Zhang S."/>
            <person name="Huang B."/>
            <person name="Zhang Y."/>
            <person name="Qu T."/>
            <person name="Ni P."/>
            <person name="Miao G."/>
            <person name="Wang J."/>
            <person name="Wang Q."/>
            <person name="Steinberg C.E."/>
            <person name="Wang H."/>
            <person name="Li N."/>
            <person name="Qian L."/>
            <person name="Zhang G."/>
            <person name="Li Y."/>
            <person name="Yang H."/>
            <person name="Liu X."/>
            <person name="Wang J."/>
            <person name="Yin Y."/>
            <person name="Wang J."/>
        </authorList>
    </citation>
    <scope>NUCLEOTIDE SEQUENCE [LARGE SCALE GENOMIC DNA]</scope>
    <source>
        <strain evidence="1">05x7-T-G4-1.051#20</strain>
    </source>
</reference>
<dbReference type="AlphaFoldDB" id="K1QD77"/>
<protein>
    <submittedName>
        <fullName evidence="1">Uncharacterized protein</fullName>
    </submittedName>
</protein>